<keyword evidence="4" id="KW-1185">Reference proteome</keyword>
<dbReference type="Proteomes" id="UP000314294">
    <property type="component" value="Unassembled WGS sequence"/>
</dbReference>
<evidence type="ECO:0000256" key="2">
    <source>
        <dbReference type="SAM" id="MobiDB-lite"/>
    </source>
</evidence>
<feature type="coiled-coil region" evidence="1">
    <location>
        <begin position="39"/>
        <end position="66"/>
    </location>
</feature>
<evidence type="ECO:0000313" key="4">
    <source>
        <dbReference type="Proteomes" id="UP000314294"/>
    </source>
</evidence>
<sequence length="117" mass="13954">MRPRGGATGRRRRSEVSDRVATATLPLEREREGDSTMTTSCFLSELERARNEVRELQEERSQVSSPEELLHNVPHVPQRYTVYFYSTTPQRYTMYFYCTTPQRYMVYFYCTTPQRYT</sequence>
<feature type="region of interest" description="Disordered" evidence="2">
    <location>
        <begin position="1"/>
        <end position="38"/>
    </location>
</feature>
<protein>
    <submittedName>
        <fullName evidence="3">Uncharacterized protein</fullName>
    </submittedName>
</protein>
<name>A0A4Z2E0V7_9TELE</name>
<dbReference type="AlphaFoldDB" id="A0A4Z2E0V7"/>
<evidence type="ECO:0000313" key="3">
    <source>
        <dbReference type="EMBL" id="TNN22405.1"/>
    </source>
</evidence>
<comment type="caution">
    <text evidence="3">The sequence shown here is derived from an EMBL/GenBank/DDBJ whole genome shotgun (WGS) entry which is preliminary data.</text>
</comment>
<feature type="compositionally biased region" description="Basic residues" evidence="2">
    <location>
        <begin position="1"/>
        <end position="13"/>
    </location>
</feature>
<keyword evidence="1" id="KW-0175">Coiled coil</keyword>
<evidence type="ECO:0000256" key="1">
    <source>
        <dbReference type="SAM" id="Coils"/>
    </source>
</evidence>
<proteinExistence type="predicted"/>
<dbReference type="EMBL" id="SRLO01022658">
    <property type="protein sequence ID" value="TNN22405.1"/>
    <property type="molecule type" value="Genomic_DNA"/>
</dbReference>
<reference evidence="3 4" key="1">
    <citation type="submission" date="2019-03" db="EMBL/GenBank/DDBJ databases">
        <title>First draft genome of Liparis tanakae, snailfish: a comprehensive survey of snailfish specific genes.</title>
        <authorList>
            <person name="Kim W."/>
            <person name="Song I."/>
            <person name="Jeong J.-H."/>
            <person name="Kim D."/>
            <person name="Kim S."/>
            <person name="Ryu S."/>
            <person name="Song J.Y."/>
            <person name="Lee S.K."/>
        </authorList>
    </citation>
    <scope>NUCLEOTIDE SEQUENCE [LARGE SCALE GENOMIC DNA]</scope>
    <source>
        <tissue evidence="3">Muscle</tissue>
    </source>
</reference>
<gene>
    <name evidence="3" type="ORF">EYF80_067481</name>
</gene>
<accession>A0A4Z2E0V7</accession>
<organism evidence="3 4">
    <name type="scientific">Liparis tanakae</name>
    <name type="common">Tanaka's snailfish</name>
    <dbReference type="NCBI Taxonomy" id="230148"/>
    <lineage>
        <taxon>Eukaryota</taxon>
        <taxon>Metazoa</taxon>
        <taxon>Chordata</taxon>
        <taxon>Craniata</taxon>
        <taxon>Vertebrata</taxon>
        <taxon>Euteleostomi</taxon>
        <taxon>Actinopterygii</taxon>
        <taxon>Neopterygii</taxon>
        <taxon>Teleostei</taxon>
        <taxon>Neoteleostei</taxon>
        <taxon>Acanthomorphata</taxon>
        <taxon>Eupercaria</taxon>
        <taxon>Perciformes</taxon>
        <taxon>Cottioidei</taxon>
        <taxon>Cottales</taxon>
        <taxon>Liparidae</taxon>
        <taxon>Liparis</taxon>
    </lineage>
</organism>